<dbReference type="Pfam" id="PF17681">
    <property type="entry name" value="GCP_N_terminal"/>
    <property type="match status" value="1"/>
</dbReference>
<dbReference type="Pfam" id="PF04130">
    <property type="entry name" value="GCP_C_terminal"/>
    <property type="match status" value="1"/>
</dbReference>
<dbReference type="GO" id="GO:0000922">
    <property type="term" value="C:spindle pole"/>
    <property type="evidence" value="ECO:0007669"/>
    <property type="project" value="InterPro"/>
</dbReference>
<evidence type="ECO:0000256" key="3">
    <source>
        <dbReference type="ARBA" id="ARBA00022490"/>
    </source>
</evidence>
<keyword evidence="3 6" id="KW-0963">Cytoplasm</keyword>
<evidence type="ECO:0000259" key="8">
    <source>
        <dbReference type="Pfam" id="PF04130"/>
    </source>
</evidence>
<accession>V9D350</accession>
<dbReference type="EMBL" id="KB822707">
    <property type="protein sequence ID" value="ETI21076.1"/>
    <property type="molecule type" value="Genomic_DNA"/>
</dbReference>
<proteinExistence type="inferred from homology"/>
<gene>
    <name evidence="10" type="ORF">G647_07420</name>
</gene>
<evidence type="ECO:0000259" key="9">
    <source>
        <dbReference type="Pfam" id="PF17681"/>
    </source>
</evidence>
<dbReference type="InterPro" id="IPR007259">
    <property type="entry name" value="GCP"/>
</dbReference>
<dbReference type="RefSeq" id="XP_008729957.1">
    <property type="nucleotide sequence ID" value="XM_008731735.1"/>
</dbReference>
<comment type="similarity">
    <text evidence="2 6">Belongs to the TUBGCP family.</text>
</comment>
<feature type="region of interest" description="Disordered" evidence="7">
    <location>
        <begin position="563"/>
        <end position="594"/>
    </location>
</feature>
<dbReference type="GeneID" id="19985913"/>
<evidence type="ECO:0000256" key="2">
    <source>
        <dbReference type="ARBA" id="ARBA00010337"/>
    </source>
</evidence>
<protein>
    <recommendedName>
        <fullName evidence="6">Spindle pole body component</fullName>
    </recommendedName>
</protein>
<dbReference type="GO" id="GO:0000278">
    <property type="term" value="P:mitotic cell cycle"/>
    <property type="evidence" value="ECO:0007669"/>
    <property type="project" value="TreeGrafter"/>
</dbReference>
<dbReference type="InterPro" id="IPR041470">
    <property type="entry name" value="GCP_N"/>
</dbReference>
<sequence length="765" mass="85259">MLHEILLSLSGLQSPIWSQARVRPPGAQDQETPFNQYVSAPERAMLDTLARLHDLHVQIRTTTARLSRHHRSMVCRAVSSSVADVHLGAFVSKIIQVESAILRKDAGYVAAYEIVPLSTIVAEFSAWTRRLEWLWSVVQHLDPNAAQNARKRTPSGASILDLLEDETHTGYSDIEEMAVALLTVAQKSWMRATSLWVLYGKLPTAGNEDFCIKPNPNPTSAMDEFIIDPALAPKLLRPGAIQALLSAGSALSQLRSQATSGAVALQGFHDPSMALLQNHLTVLGSVQYPLNPTLMESALLAINQSISENALSQILPRALVMQLLQVILRYMLLGHGEFAVSLIRHADDRIRGRQQTQAAARPVRKIGRLDDLAVKEAELNGVLGKTMAEIAALQTEDDLEDDNFHLARKLLSLKTAPSEQNVRLIATLLPTPTLLHLAFPAQSPLHIFLSSSDAQLYAHINAYLLSIHRAELHLSALWRLSSHRRCHPSPLGPPRSTSQSGRAKLEARRLKDARRIARTRGHWTCASKLLFLVNELQAYLQGEVIQSSWTHFREWLEGKDSRHLSSARSSRPTTASSAGEPSMSEVVDHDEKRVPTDPRALADAHRRYLHALNAALFLTNDGFIESLRELLDKIDHLVALFSRLQTVWQGLDLEDDEGVVDAFSNYAHDEVEVLAEMDRTRNAVEASLCKIVDEIRDMEKEKQAGSGMSTNIDESMSDMNLERTGTEFVPWQARTVVDRLVMKLDGLFGRQDEERHELIDGYDDY</sequence>
<comment type="subcellular location">
    <subcellularLocation>
        <location evidence="1 6">Cytoplasm</location>
        <location evidence="1 6">Cytoskeleton</location>
        <location evidence="1 6">Microtubule organizing center</location>
    </subcellularLocation>
</comment>
<dbReference type="Proteomes" id="UP000030678">
    <property type="component" value="Unassembled WGS sequence"/>
</dbReference>
<feature type="domain" description="Gamma tubulin complex component protein N-terminal" evidence="9">
    <location>
        <begin position="2"/>
        <end position="268"/>
    </location>
</feature>
<dbReference type="Gene3D" id="1.20.120.1900">
    <property type="entry name" value="Gamma-tubulin complex, C-terminal domain"/>
    <property type="match status" value="1"/>
</dbReference>
<dbReference type="InterPro" id="IPR040457">
    <property type="entry name" value="GCP_C"/>
</dbReference>
<dbReference type="PANTHER" id="PTHR19302">
    <property type="entry name" value="GAMMA TUBULIN COMPLEX PROTEIN"/>
    <property type="match status" value="1"/>
</dbReference>
<name>V9D350_9EURO</name>
<reference evidence="10 11" key="1">
    <citation type="submission" date="2013-03" db="EMBL/GenBank/DDBJ databases">
        <title>The Genome Sequence of Cladophialophora carrionii CBS 160.54.</title>
        <authorList>
            <consortium name="The Broad Institute Genomics Platform"/>
            <person name="Cuomo C."/>
            <person name="de Hoog S."/>
            <person name="Gorbushina A."/>
            <person name="Walker B."/>
            <person name="Young S.K."/>
            <person name="Zeng Q."/>
            <person name="Gargeya S."/>
            <person name="Fitzgerald M."/>
            <person name="Haas B."/>
            <person name="Abouelleil A."/>
            <person name="Allen A.W."/>
            <person name="Alvarado L."/>
            <person name="Arachchi H.M."/>
            <person name="Berlin A.M."/>
            <person name="Chapman S.B."/>
            <person name="Gainer-Dewar J."/>
            <person name="Goldberg J."/>
            <person name="Griggs A."/>
            <person name="Gujja S."/>
            <person name="Hansen M."/>
            <person name="Howarth C."/>
            <person name="Imamovic A."/>
            <person name="Ireland A."/>
            <person name="Larimer J."/>
            <person name="McCowan C."/>
            <person name="Murphy C."/>
            <person name="Pearson M."/>
            <person name="Poon T.W."/>
            <person name="Priest M."/>
            <person name="Roberts A."/>
            <person name="Saif S."/>
            <person name="Shea T."/>
            <person name="Sisk P."/>
            <person name="Sykes S."/>
            <person name="Wortman J."/>
            <person name="Nusbaum C."/>
            <person name="Birren B."/>
        </authorList>
    </citation>
    <scope>NUCLEOTIDE SEQUENCE [LARGE SCALE GENOMIC DNA]</scope>
    <source>
        <strain evidence="10 11">CBS 160.54</strain>
    </source>
</reference>
<dbReference type="InterPro" id="IPR042241">
    <property type="entry name" value="GCP_C_sf"/>
</dbReference>
<dbReference type="OrthoDB" id="78652at2759"/>
<feature type="compositionally biased region" description="Low complexity" evidence="7">
    <location>
        <begin position="566"/>
        <end position="578"/>
    </location>
</feature>
<dbReference type="VEuPathDB" id="FungiDB:G647_07420"/>
<dbReference type="GO" id="GO:0051011">
    <property type="term" value="F:microtubule minus-end binding"/>
    <property type="evidence" value="ECO:0007669"/>
    <property type="project" value="TreeGrafter"/>
</dbReference>
<keyword evidence="4 6" id="KW-0493">Microtubule</keyword>
<dbReference type="GO" id="GO:0005874">
    <property type="term" value="C:microtubule"/>
    <property type="evidence" value="ECO:0007669"/>
    <property type="project" value="UniProtKB-KW"/>
</dbReference>
<evidence type="ECO:0000313" key="10">
    <source>
        <dbReference type="EMBL" id="ETI21076.1"/>
    </source>
</evidence>
<evidence type="ECO:0000256" key="4">
    <source>
        <dbReference type="ARBA" id="ARBA00022701"/>
    </source>
</evidence>
<feature type="region of interest" description="Disordered" evidence="7">
    <location>
        <begin position="486"/>
        <end position="509"/>
    </location>
</feature>
<dbReference type="GO" id="GO:0007020">
    <property type="term" value="P:microtubule nucleation"/>
    <property type="evidence" value="ECO:0007669"/>
    <property type="project" value="InterPro"/>
</dbReference>
<keyword evidence="5 6" id="KW-0206">Cytoskeleton</keyword>
<dbReference type="GO" id="GO:0043015">
    <property type="term" value="F:gamma-tubulin binding"/>
    <property type="evidence" value="ECO:0007669"/>
    <property type="project" value="InterPro"/>
</dbReference>
<dbReference type="GO" id="GO:0000930">
    <property type="term" value="C:gamma-tubulin complex"/>
    <property type="evidence" value="ECO:0007669"/>
    <property type="project" value="TreeGrafter"/>
</dbReference>
<dbReference type="GO" id="GO:0044732">
    <property type="term" value="C:mitotic spindle pole body"/>
    <property type="evidence" value="ECO:0007669"/>
    <property type="project" value="TreeGrafter"/>
</dbReference>
<evidence type="ECO:0000256" key="6">
    <source>
        <dbReference type="RuleBase" id="RU363050"/>
    </source>
</evidence>
<dbReference type="GO" id="GO:0031122">
    <property type="term" value="P:cytoplasmic microtubule organization"/>
    <property type="evidence" value="ECO:0007669"/>
    <property type="project" value="TreeGrafter"/>
</dbReference>
<dbReference type="HOGENOM" id="CLU_005595_0_0_1"/>
<feature type="domain" description="Gamma tubulin complex component C-terminal" evidence="8">
    <location>
        <begin position="322"/>
        <end position="701"/>
    </location>
</feature>
<evidence type="ECO:0000256" key="5">
    <source>
        <dbReference type="ARBA" id="ARBA00023212"/>
    </source>
</evidence>
<dbReference type="AlphaFoldDB" id="V9D350"/>
<evidence type="ECO:0000313" key="11">
    <source>
        <dbReference type="Proteomes" id="UP000030678"/>
    </source>
</evidence>
<dbReference type="GO" id="GO:0051321">
    <property type="term" value="P:meiotic cell cycle"/>
    <property type="evidence" value="ECO:0007669"/>
    <property type="project" value="TreeGrafter"/>
</dbReference>
<evidence type="ECO:0000256" key="7">
    <source>
        <dbReference type="SAM" id="MobiDB-lite"/>
    </source>
</evidence>
<dbReference type="GO" id="GO:0051225">
    <property type="term" value="P:spindle assembly"/>
    <property type="evidence" value="ECO:0007669"/>
    <property type="project" value="TreeGrafter"/>
</dbReference>
<dbReference type="PANTHER" id="PTHR19302:SF27">
    <property type="entry name" value="GAMMA-TUBULIN COMPLEX COMPONENT 4"/>
    <property type="match status" value="1"/>
</dbReference>
<organism evidence="10 11">
    <name type="scientific">Cladophialophora carrionii CBS 160.54</name>
    <dbReference type="NCBI Taxonomy" id="1279043"/>
    <lineage>
        <taxon>Eukaryota</taxon>
        <taxon>Fungi</taxon>
        <taxon>Dikarya</taxon>
        <taxon>Ascomycota</taxon>
        <taxon>Pezizomycotina</taxon>
        <taxon>Eurotiomycetes</taxon>
        <taxon>Chaetothyriomycetidae</taxon>
        <taxon>Chaetothyriales</taxon>
        <taxon>Herpotrichiellaceae</taxon>
        <taxon>Cladophialophora</taxon>
    </lineage>
</organism>
<evidence type="ECO:0000256" key="1">
    <source>
        <dbReference type="ARBA" id="ARBA00004267"/>
    </source>
</evidence>